<feature type="transmembrane region" description="Helical" evidence="1">
    <location>
        <begin position="259"/>
        <end position="280"/>
    </location>
</feature>
<geneLocation type="mitochondrion" evidence="2"/>
<sequence>MNSLFSFISSVFITFSLILSLCCNNIMMFWVLLELSSFFLIFIFLNDNNNNNVHFSTFIFYLFGGISALLLVSGSYFNSEFLLVCGLIIKFFIFPFSICLYYIFNNINWLLIFIIGSLFKGFILSLSYLFLDFSFNFNIGIISICIFTWLFLVYFILSVNLSIKGLWFILNLNSSLILFLSCFYLSNNYIFYLYFLYLLMSLFNVYLLSNLSFSFSNNINSLQYNSTISYLISFVGFPVSLNIVYKIMSSYFVFMYSSWIILFFWLVYLIIETLYLFFYFSSILEKLSLYY</sequence>
<feature type="transmembrane region" description="Helical" evidence="1">
    <location>
        <begin position="227"/>
        <end position="247"/>
    </location>
</feature>
<keyword evidence="1" id="KW-1133">Transmembrane helix</keyword>
<keyword evidence="1" id="KW-0812">Transmembrane</keyword>
<feature type="transmembrane region" description="Helical" evidence="1">
    <location>
        <begin position="30"/>
        <end position="46"/>
    </location>
</feature>
<dbReference type="GeneID" id="20160619"/>
<feature type="transmembrane region" description="Helical" evidence="1">
    <location>
        <begin position="166"/>
        <end position="186"/>
    </location>
</feature>
<dbReference type="CTD" id="4536"/>
<reference evidence="2" key="1">
    <citation type="journal article" date="2014" name="Parasit. Vectors">
        <title>The mitochondrial genome of Paragyrodactylus variegatus (Platyhelminthes: Monogenea): differences in major non-coding region and gene order compared to Gyrodactylus.</title>
        <authorList>
            <person name="Ye F."/>
            <person name="King S.D."/>
            <person name="Cone D.K."/>
            <person name="You P."/>
        </authorList>
    </citation>
    <scope>NUCLEOTIDE SEQUENCE</scope>
</reference>
<evidence type="ECO:0000313" key="2">
    <source>
        <dbReference type="EMBL" id="AIK25763.1"/>
    </source>
</evidence>
<protein>
    <submittedName>
        <fullName evidence="2">NADH dehydrogenase subunit 2</fullName>
    </submittedName>
</protein>
<dbReference type="AlphaFoldDB" id="A0A076VA12"/>
<feature type="transmembrane region" description="Helical" evidence="1">
    <location>
        <begin position="192"/>
        <end position="215"/>
    </location>
</feature>
<feature type="transmembrane region" description="Helical" evidence="1">
    <location>
        <begin position="110"/>
        <end position="131"/>
    </location>
</feature>
<keyword evidence="1" id="KW-0472">Membrane</keyword>
<feature type="transmembrane region" description="Helical" evidence="1">
    <location>
        <begin position="81"/>
        <end position="103"/>
    </location>
</feature>
<name>A0A076VA12_9PLAT</name>
<keyword evidence="2" id="KW-0496">Mitochondrion</keyword>
<feature type="transmembrane region" description="Helical" evidence="1">
    <location>
        <begin position="137"/>
        <end position="157"/>
    </location>
</feature>
<dbReference type="EMBL" id="KM067269">
    <property type="protein sequence ID" value="AIK25763.1"/>
    <property type="molecule type" value="Genomic_DNA"/>
</dbReference>
<gene>
    <name evidence="2" type="primary">ND2</name>
</gene>
<organism evidence="2">
    <name type="scientific">Paragyrodactylus variegatus</name>
    <dbReference type="NCBI Taxonomy" id="1415179"/>
    <lineage>
        <taxon>Eukaryota</taxon>
        <taxon>Metazoa</taxon>
        <taxon>Spiralia</taxon>
        <taxon>Lophotrochozoa</taxon>
        <taxon>Platyhelminthes</taxon>
        <taxon>Monogenea</taxon>
        <taxon>Monopisthocotylea</taxon>
        <taxon>Gyrodactylidea</taxon>
        <taxon>Gyrodactylidae</taxon>
        <taxon>Paragyrodactylus</taxon>
    </lineage>
</organism>
<accession>A0A076VA12</accession>
<proteinExistence type="predicted"/>
<dbReference type="RefSeq" id="YP_009054575.1">
    <property type="nucleotide sequence ID" value="NC_024754.1"/>
</dbReference>
<evidence type="ECO:0000256" key="1">
    <source>
        <dbReference type="SAM" id="Phobius"/>
    </source>
</evidence>
<feature type="transmembrane region" description="Helical" evidence="1">
    <location>
        <begin position="58"/>
        <end position="75"/>
    </location>
</feature>